<protein>
    <recommendedName>
        <fullName evidence="2">Helicase ATP-binding domain-containing protein</fullName>
    </recommendedName>
</protein>
<dbReference type="InterPro" id="IPR050496">
    <property type="entry name" value="SNF2_RAD54_helicase_repair"/>
</dbReference>
<sequence length="598" mass="69192">MQLSSTMLFGRHIKDFPVLPHQVSAIEWIRLMEYWIGFYNLFKGCILADDMGFGKTRDLCTVIAANIVPYTLVMCPPTTRYTWIEELLLTNNKVIVFTIEEDKYVHCKYTTKHDGSTEISYINLNSKKSQSIVAPCVVVCNYQLIANGTKNDKLITDHIWNRIIVDEAHFLGNENNTWRKLNSLKQPMIVTDGVQHRLGSRICISGTPIQMGNSDLVNMFRFCDDRFLRGKTERDWDQELKFLVSTRLFRRNKNQLTPFMKNLMKFPSKEPIIHNIVIELEDTDLSRYLSQLTYEQMEVVCRQDYFDKMSKGLTSQYIIDMILKDEKAFLIAVITEAKMFNANSTFGAFAESAQFRELMSYPYIKIPVFIERMRPGINEYTGKMSKIEAFKEILLKNQNESFVIFHHYTNIANKLAEIISKTFVNYNVLKINGDVTSQLERYETIKSANNLIDSNQPVVLLSSIMATAEGNNYQKFSKMISLDFEYNFKTQEQANARLQRIGQLKQVEIYEMFVKGFRCSYGDISVDNVIKEIRDKRANISDIIDGFNAAWTFKRPYFMNSDNQLESGIIFNTQFEAIPKGTPNGPDSFPSNGLNWIS</sequence>
<dbReference type="EMBL" id="MN739121">
    <property type="protein sequence ID" value="QHS89940.1"/>
    <property type="molecule type" value="Genomic_DNA"/>
</dbReference>
<evidence type="ECO:0000313" key="3">
    <source>
        <dbReference type="EMBL" id="QHS89940.1"/>
    </source>
</evidence>
<dbReference type="Pfam" id="PF00176">
    <property type="entry name" value="SNF2-rel_dom"/>
    <property type="match status" value="1"/>
</dbReference>
<dbReference type="InterPro" id="IPR014001">
    <property type="entry name" value="Helicase_ATP-bd"/>
</dbReference>
<dbReference type="Gene3D" id="3.40.50.300">
    <property type="entry name" value="P-loop containing nucleotide triphosphate hydrolases"/>
    <property type="match status" value="1"/>
</dbReference>
<accession>A0A6C0BD12</accession>
<dbReference type="PANTHER" id="PTHR45629:SF7">
    <property type="entry name" value="DNA EXCISION REPAIR PROTEIN ERCC-6-RELATED"/>
    <property type="match status" value="1"/>
</dbReference>
<dbReference type="InterPro" id="IPR038718">
    <property type="entry name" value="SNF2-like_sf"/>
</dbReference>
<dbReference type="GO" id="GO:0005524">
    <property type="term" value="F:ATP binding"/>
    <property type="evidence" value="ECO:0007669"/>
    <property type="project" value="InterPro"/>
</dbReference>
<dbReference type="PANTHER" id="PTHR45629">
    <property type="entry name" value="SNF2/RAD54 FAMILY MEMBER"/>
    <property type="match status" value="1"/>
</dbReference>
<dbReference type="SUPFAM" id="SSF52540">
    <property type="entry name" value="P-loop containing nucleoside triphosphate hydrolases"/>
    <property type="match status" value="2"/>
</dbReference>
<organism evidence="3">
    <name type="scientific">viral metagenome</name>
    <dbReference type="NCBI Taxonomy" id="1070528"/>
    <lineage>
        <taxon>unclassified sequences</taxon>
        <taxon>metagenomes</taxon>
        <taxon>organismal metagenomes</taxon>
    </lineage>
</organism>
<dbReference type="InterPro" id="IPR027417">
    <property type="entry name" value="P-loop_NTPase"/>
</dbReference>
<dbReference type="Gene3D" id="3.40.50.10810">
    <property type="entry name" value="Tandem AAA-ATPase domain"/>
    <property type="match status" value="1"/>
</dbReference>
<reference evidence="3" key="1">
    <citation type="journal article" date="2020" name="Nature">
        <title>Giant virus diversity and host interactions through global metagenomics.</title>
        <authorList>
            <person name="Schulz F."/>
            <person name="Roux S."/>
            <person name="Paez-Espino D."/>
            <person name="Jungbluth S."/>
            <person name="Walsh D.A."/>
            <person name="Denef V.J."/>
            <person name="McMahon K.D."/>
            <person name="Konstantinidis K.T."/>
            <person name="Eloe-Fadrosh E.A."/>
            <person name="Kyrpides N.C."/>
            <person name="Woyke T."/>
        </authorList>
    </citation>
    <scope>NUCLEOTIDE SEQUENCE</scope>
    <source>
        <strain evidence="3">GVMAG-M-3300010160-4</strain>
    </source>
</reference>
<dbReference type="InterPro" id="IPR000330">
    <property type="entry name" value="SNF2_N"/>
</dbReference>
<dbReference type="AlphaFoldDB" id="A0A6C0BD12"/>
<dbReference type="CDD" id="cd18793">
    <property type="entry name" value="SF2_C_SNF"/>
    <property type="match status" value="1"/>
</dbReference>
<dbReference type="InterPro" id="IPR001650">
    <property type="entry name" value="Helicase_C-like"/>
</dbReference>
<dbReference type="InterPro" id="IPR049730">
    <property type="entry name" value="SNF2/RAD54-like_C"/>
</dbReference>
<dbReference type="SMART" id="SM00487">
    <property type="entry name" value="DEXDc"/>
    <property type="match status" value="1"/>
</dbReference>
<feature type="domain" description="Helicase ATP-binding" evidence="2">
    <location>
        <begin position="36"/>
        <end position="226"/>
    </location>
</feature>
<name>A0A6C0BD12_9ZZZZ</name>
<dbReference type="GO" id="GO:0016787">
    <property type="term" value="F:hydrolase activity"/>
    <property type="evidence" value="ECO:0007669"/>
    <property type="project" value="UniProtKB-KW"/>
</dbReference>
<dbReference type="Pfam" id="PF00271">
    <property type="entry name" value="Helicase_C"/>
    <property type="match status" value="1"/>
</dbReference>
<keyword evidence="1" id="KW-0378">Hydrolase</keyword>
<evidence type="ECO:0000259" key="2">
    <source>
        <dbReference type="PROSITE" id="PS51192"/>
    </source>
</evidence>
<proteinExistence type="predicted"/>
<dbReference type="PROSITE" id="PS51192">
    <property type="entry name" value="HELICASE_ATP_BIND_1"/>
    <property type="match status" value="1"/>
</dbReference>
<evidence type="ECO:0000256" key="1">
    <source>
        <dbReference type="ARBA" id="ARBA00022801"/>
    </source>
</evidence>